<name>A0ABQ6G3P6_9CHLR</name>
<proteinExistence type="predicted"/>
<organism evidence="1 2">
    <name type="scientific">Dictyobacter halimunensis</name>
    <dbReference type="NCBI Taxonomy" id="3026934"/>
    <lineage>
        <taxon>Bacteria</taxon>
        <taxon>Bacillati</taxon>
        <taxon>Chloroflexota</taxon>
        <taxon>Ktedonobacteria</taxon>
        <taxon>Ktedonobacterales</taxon>
        <taxon>Dictyobacteraceae</taxon>
        <taxon>Dictyobacter</taxon>
    </lineage>
</organism>
<dbReference type="Proteomes" id="UP001344906">
    <property type="component" value="Unassembled WGS sequence"/>
</dbReference>
<protein>
    <submittedName>
        <fullName evidence="1">Uncharacterized protein</fullName>
    </submittedName>
</protein>
<dbReference type="EMBL" id="BSRI01000002">
    <property type="protein sequence ID" value="GLV59259.1"/>
    <property type="molecule type" value="Genomic_DNA"/>
</dbReference>
<evidence type="ECO:0000313" key="1">
    <source>
        <dbReference type="EMBL" id="GLV59259.1"/>
    </source>
</evidence>
<comment type="caution">
    <text evidence="1">The sequence shown here is derived from an EMBL/GenBank/DDBJ whole genome shotgun (WGS) entry which is preliminary data.</text>
</comment>
<evidence type="ECO:0000313" key="2">
    <source>
        <dbReference type="Proteomes" id="UP001344906"/>
    </source>
</evidence>
<keyword evidence="2" id="KW-1185">Reference proteome</keyword>
<accession>A0ABQ6G3P6</accession>
<sequence length="88" mass="10477">MLEREIAMQHMEYRDGRAMLRKAGFTEVEIERLSRLRAAYREEEVPQPAPDAHSRQHWLEKAISKFSSLCFQLTYNGGIFWPYDHTTF</sequence>
<gene>
    <name evidence="1" type="ORF">KDH_60860</name>
</gene>
<reference evidence="1 2" key="1">
    <citation type="submission" date="2023-02" db="EMBL/GenBank/DDBJ databases">
        <title>Dictyobacter halimunensis sp. nov., a new member of the class Ktedonobacteria from forest soil in a geothermal area.</title>
        <authorList>
            <person name="Rachmania M.K."/>
            <person name="Ningsih F."/>
            <person name="Sakai Y."/>
            <person name="Yabe S."/>
            <person name="Yokota A."/>
            <person name="Sjamsuridzal W."/>
        </authorList>
    </citation>
    <scope>NUCLEOTIDE SEQUENCE [LARGE SCALE GENOMIC DNA]</scope>
    <source>
        <strain evidence="1 2">S3.2.2.5</strain>
    </source>
</reference>